<comment type="function">
    <text evidence="2 8">The glycine cleavage system catalyzes the degradation of glycine. The P protein binds the alpha-amino group of glycine through its pyridoxal phosphate cofactor; CO(2) is released and the remaining methylamine moiety is then transferred to the lipoamide cofactor of the H protein.</text>
</comment>
<evidence type="ECO:0000256" key="2">
    <source>
        <dbReference type="ARBA" id="ARBA00003788"/>
    </source>
</evidence>
<dbReference type="FunFam" id="3.40.640.10:FF:000005">
    <property type="entry name" value="Glycine dehydrogenase (decarboxylating), mitochondrial"/>
    <property type="match status" value="1"/>
</dbReference>
<evidence type="ECO:0000256" key="5">
    <source>
        <dbReference type="ARBA" id="ARBA00022898"/>
    </source>
</evidence>
<evidence type="ECO:0000313" key="11">
    <source>
        <dbReference type="Proteomes" id="UP000064920"/>
    </source>
</evidence>
<dbReference type="GO" id="GO:0004375">
    <property type="term" value="F:glycine dehydrogenase (decarboxylating) activity"/>
    <property type="evidence" value="ECO:0007669"/>
    <property type="project" value="UniProtKB-EC"/>
</dbReference>
<evidence type="ECO:0000256" key="9">
    <source>
        <dbReference type="PIRSR" id="PIRSR603437-50"/>
    </source>
</evidence>
<dbReference type="SUPFAM" id="SSF53383">
    <property type="entry name" value="PLP-dependent transferases"/>
    <property type="match status" value="2"/>
</dbReference>
<dbReference type="OrthoDB" id="9801272at2"/>
<dbReference type="KEGG" id="cmar:IMCC12053_2852"/>
<dbReference type="GO" id="GO:0019464">
    <property type="term" value="P:glycine decarboxylation via glycine cleavage system"/>
    <property type="evidence" value="ECO:0007669"/>
    <property type="project" value="UniProtKB-UniRule"/>
</dbReference>
<dbReference type="Pfam" id="PF02347">
    <property type="entry name" value="GDC-P"/>
    <property type="match status" value="2"/>
</dbReference>
<dbReference type="RefSeq" id="WP_062220063.1">
    <property type="nucleotide sequence ID" value="NZ_CP012023.1"/>
</dbReference>
<dbReference type="EMBL" id="CP012023">
    <property type="protein sequence ID" value="ALI56799.1"/>
    <property type="molecule type" value="Genomic_DNA"/>
</dbReference>
<dbReference type="InterPro" id="IPR015422">
    <property type="entry name" value="PyrdxlP-dep_Trfase_small"/>
</dbReference>
<sequence length="948" mass="102285">MTYTPSTYNPYDFANRRHIGPSPAEMAEMLKAIGAASLDTLIDETVPMSIRQLEPLTWDPMTEHEVLDHMREVAGRNTVMTSLIGQGYYGTATPPAIQRNILENPAWYTAYTPYQPEIAQGRLEALLNYQTMVCDMTGLPVANASLLDEATACAEAMTMAQRVSKSKMTRFFIDENCHPQNIEVMKTRAAPLGIDVIVGNPDDLDATKVFGAIFQYPGTFGEVRDFTSHITALHGTKAIAIMATDLMALTLLKDPGAMGADIAVGSSQRFGVPMGFGGPHAAFMSCADAIKRAMPGRIVGVSIDSRGERAYRLSLQTREQHIRREKATSNVCTAQALLAVMASFYAVFHGPTGLRAIGERIHFNAVRLAQGLKAEGFDVAPTAFFDTITVNVGAMQGVILRSAVAEGVNLRKIGKDRIGIAVDEMTGPAIIEKVWRAFGHEAKADDAPTALGIPDTLVRTSDYLTHPIFGMNRAEGEMMRYMRRLADRDLALDRAMIPLGSCTMKLNAAVEMMPVTWPEFNAMHPYAPVDQSQGYVEMIDDLNAKLCEITGYDAMSMQPNSGAQGEYAGLLTIMAYHRANGQGERNICLIPVSAHGTNPASAQMCGMQVVVVKSAANGDIDVEDFRAKAEAAGDKLAACMITYPSTHGVFEETVKDVCDITHEFGGQVYLDGANLNALVGLAKPGEIGSDVSHLNLHKTFCIPHGGGGPGMGPIGVKSHLARFLPGDPLGGGATGPVSAANFGSASILPISWAYCMLMGGEGLTQATKVAILNANYMAARLEPAFPVLFKGKQGRVAHECIIDPRAINEATGTGVDDIAKRLMDSGFHAPTMSWPVSGTLMIEPTESETKAELDRFIEAMLSIRSELAAIEAGDLPRDNNPLVHAPHTVNDLVAEWDRPYSREQACFPPGSFRVDKYWPPVGRVDNAYGDRNLICSCPPVESYIEAAE</sequence>
<dbReference type="PANTHER" id="PTHR11773">
    <property type="entry name" value="GLYCINE DEHYDROGENASE, DECARBOXYLATING"/>
    <property type="match status" value="1"/>
</dbReference>
<dbReference type="GO" id="GO:0005829">
    <property type="term" value="C:cytosol"/>
    <property type="evidence" value="ECO:0007669"/>
    <property type="project" value="TreeGrafter"/>
</dbReference>
<dbReference type="GO" id="GO:0005960">
    <property type="term" value="C:glycine cleavage complex"/>
    <property type="evidence" value="ECO:0007669"/>
    <property type="project" value="TreeGrafter"/>
</dbReference>
<evidence type="ECO:0000256" key="6">
    <source>
        <dbReference type="ARBA" id="ARBA00023002"/>
    </source>
</evidence>
<name>A0A0N9ZSF5_9RHOB</name>
<dbReference type="Gene3D" id="3.90.1150.10">
    <property type="entry name" value="Aspartate Aminotransferase, domain 1"/>
    <property type="match status" value="2"/>
</dbReference>
<comment type="cofactor">
    <cofactor evidence="1 8 9">
        <name>pyridoxal 5'-phosphate</name>
        <dbReference type="ChEBI" id="CHEBI:597326"/>
    </cofactor>
</comment>
<keyword evidence="6 8" id="KW-0560">Oxidoreductase</keyword>
<keyword evidence="5 8" id="KW-0663">Pyridoxal phosphate</keyword>
<evidence type="ECO:0000256" key="4">
    <source>
        <dbReference type="ARBA" id="ARBA00011690"/>
    </source>
</evidence>
<keyword evidence="11" id="KW-1185">Reference proteome</keyword>
<evidence type="ECO:0000256" key="1">
    <source>
        <dbReference type="ARBA" id="ARBA00001933"/>
    </source>
</evidence>
<protein>
    <recommendedName>
        <fullName evidence="8">Glycine dehydrogenase (decarboxylating)</fullName>
        <ecNumber evidence="8">1.4.4.2</ecNumber>
    </recommendedName>
    <alternativeName>
        <fullName evidence="8">Glycine cleavage system P-protein</fullName>
    </alternativeName>
    <alternativeName>
        <fullName evidence="8">Glycine decarboxylase</fullName>
    </alternativeName>
    <alternativeName>
        <fullName evidence="8">Glycine dehydrogenase (aminomethyl-transferring)</fullName>
    </alternativeName>
</protein>
<dbReference type="InterPro" id="IPR015424">
    <property type="entry name" value="PyrdxlP-dep_Trfase"/>
</dbReference>
<dbReference type="AlphaFoldDB" id="A0A0N9ZSF5"/>
<dbReference type="NCBIfam" id="TIGR00461">
    <property type="entry name" value="gcvP"/>
    <property type="match status" value="1"/>
</dbReference>
<dbReference type="InterPro" id="IPR049316">
    <property type="entry name" value="GDC-P_C"/>
</dbReference>
<reference evidence="10 11" key="1">
    <citation type="submission" date="2015-05" db="EMBL/GenBank/DDBJ databases">
        <authorList>
            <person name="Wang D.B."/>
            <person name="Wang M."/>
        </authorList>
    </citation>
    <scope>NUCLEOTIDE SEQUENCE [LARGE SCALE GENOMIC DNA]</scope>
    <source>
        <strain evidence="10 11">IMCC 12053</strain>
    </source>
</reference>
<dbReference type="GO" id="GO:0030170">
    <property type="term" value="F:pyridoxal phosphate binding"/>
    <property type="evidence" value="ECO:0007669"/>
    <property type="project" value="TreeGrafter"/>
</dbReference>
<dbReference type="Proteomes" id="UP000064920">
    <property type="component" value="Chromosome"/>
</dbReference>
<feature type="modified residue" description="N6-(pyridoxal phosphate)lysine" evidence="8 9">
    <location>
        <position position="698"/>
    </location>
</feature>
<dbReference type="InterPro" id="IPR015421">
    <property type="entry name" value="PyrdxlP-dep_Trfase_major"/>
</dbReference>
<dbReference type="HAMAP" id="MF_00711">
    <property type="entry name" value="GcvP"/>
    <property type="match status" value="1"/>
</dbReference>
<dbReference type="InterPro" id="IPR049315">
    <property type="entry name" value="GDC-P_N"/>
</dbReference>
<dbReference type="NCBIfam" id="NF003346">
    <property type="entry name" value="PRK04366.1"/>
    <property type="match status" value="1"/>
</dbReference>
<dbReference type="EC" id="1.4.4.2" evidence="8"/>
<dbReference type="InterPro" id="IPR020581">
    <property type="entry name" value="GDC_P"/>
</dbReference>
<evidence type="ECO:0000256" key="7">
    <source>
        <dbReference type="ARBA" id="ARBA00049026"/>
    </source>
</evidence>
<evidence type="ECO:0000256" key="3">
    <source>
        <dbReference type="ARBA" id="ARBA00010756"/>
    </source>
</evidence>
<comment type="similarity">
    <text evidence="3 8">Belongs to the GcvP family.</text>
</comment>
<comment type="catalytic activity">
    <reaction evidence="7 8">
        <text>N(6)-[(R)-lipoyl]-L-lysyl-[glycine-cleavage complex H protein] + glycine + H(+) = N(6)-[(R)-S(8)-aminomethyldihydrolipoyl]-L-lysyl-[glycine-cleavage complex H protein] + CO2</text>
        <dbReference type="Rhea" id="RHEA:24304"/>
        <dbReference type="Rhea" id="RHEA-COMP:10494"/>
        <dbReference type="Rhea" id="RHEA-COMP:10495"/>
        <dbReference type="ChEBI" id="CHEBI:15378"/>
        <dbReference type="ChEBI" id="CHEBI:16526"/>
        <dbReference type="ChEBI" id="CHEBI:57305"/>
        <dbReference type="ChEBI" id="CHEBI:83099"/>
        <dbReference type="ChEBI" id="CHEBI:83143"/>
        <dbReference type="EC" id="1.4.4.2"/>
    </reaction>
</comment>
<organism evidence="10 11">
    <name type="scientific">Celeribacter marinus</name>
    <dbReference type="NCBI Taxonomy" id="1397108"/>
    <lineage>
        <taxon>Bacteria</taxon>
        <taxon>Pseudomonadati</taxon>
        <taxon>Pseudomonadota</taxon>
        <taxon>Alphaproteobacteria</taxon>
        <taxon>Rhodobacterales</taxon>
        <taxon>Roseobacteraceae</taxon>
        <taxon>Celeribacter</taxon>
    </lineage>
</organism>
<dbReference type="CDD" id="cd00613">
    <property type="entry name" value="GDC-P"/>
    <property type="match status" value="2"/>
</dbReference>
<dbReference type="Pfam" id="PF21478">
    <property type="entry name" value="GcvP2_C"/>
    <property type="match status" value="1"/>
</dbReference>
<dbReference type="Gene3D" id="3.40.640.10">
    <property type="entry name" value="Type I PLP-dependent aspartate aminotransferase-like (Major domain)"/>
    <property type="match status" value="2"/>
</dbReference>
<dbReference type="PATRIC" id="fig|1397108.4.peg.2916"/>
<dbReference type="FunFam" id="3.40.640.10:FF:000007">
    <property type="entry name" value="glycine dehydrogenase (Decarboxylating), mitochondrial"/>
    <property type="match status" value="1"/>
</dbReference>
<proteinExistence type="inferred from homology"/>
<evidence type="ECO:0000313" key="10">
    <source>
        <dbReference type="EMBL" id="ALI56799.1"/>
    </source>
</evidence>
<dbReference type="PANTHER" id="PTHR11773:SF1">
    <property type="entry name" value="GLYCINE DEHYDROGENASE (DECARBOXYLATING), MITOCHONDRIAL"/>
    <property type="match status" value="1"/>
</dbReference>
<dbReference type="GO" id="GO:0016594">
    <property type="term" value="F:glycine binding"/>
    <property type="evidence" value="ECO:0007669"/>
    <property type="project" value="TreeGrafter"/>
</dbReference>
<comment type="subunit">
    <text evidence="4 8">The glycine cleavage system is composed of four proteins: P, T, L and H.</text>
</comment>
<gene>
    <name evidence="8" type="primary">gcvP</name>
    <name evidence="10" type="ORF">IMCC12053_2852</name>
</gene>
<dbReference type="InterPro" id="IPR003437">
    <property type="entry name" value="GcvP"/>
</dbReference>
<dbReference type="STRING" id="1397108.IMCC12053_2852"/>
<accession>A0A0N9ZSF5</accession>
<evidence type="ECO:0000256" key="8">
    <source>
        <dbReference type="HAMAP-Rule" id="MF_00711"/>
    </source>
</evidence>